<reference evidence="1" key="1">
    <citation type="journal article" date="2023" name="Mol. Phylogenet. Evol.">
        <title>Genome-scale phylogeny and comparative genomics of the fungal order Sordariales.</title>
        <authorList>
            <person name="Hensen N."/>
            <person name="Bonometti L."/>
            <person name="Westerberg I."/>
            <person name="Brannstrom I.O."/>
            <person name="Guillou S."/>
            <person name="Cros-Aarteil S."/>
            <person name="Calhoun S."/>
            <person name="Haridas S."/>
            <person name="Kuo A."/>
            <person name="Mondo S."/>
            <person name="Pangilinan J."/>
            <person name="Riley R."/>
            <person name="LaButti K."/>
            <person name="Andreopoulos B."/>
            <person name="Lipzen A."/>
            <person name="Chen C."/>
            <person name="Yan M."/>
            <person name="Daum C."/>
            <person name="Ng V."/>
            <person name="Clum A."/>
            <person name="Steindorff A."/>
            <person name="Ohm R.A."/>
            <person name="Martin F."/>
            <person name="Silar P."/>
            <person name="Natvig D.O."/>
            <person name="Lalanne C."/>
            <person name="Gautier V."/>
            <person name="Ament-Velasquez S.L."/>
            <person name="Kruys A."/>
            <person name="Hutchinson M.I."/>
            <person name="Powell A.J."/>
            <person name="Barry K."/>
            <person name="Miller A.N."/>
            <person name="Grigoriev I.V."/>
            <person name="Debuchy R."/>
            <person name="Gladieux P."/>
            <person name="Hiltunen Thoren M."/>
            <person name="Johannesson H."/>
        </authorList>
    </citation>
    <scope>NUCLEOTIDE SEQUENCE</scope>
    <source>
        <strain evidence="1">CBS 123565</strain>
    </source>
</reference>
<sequence>MSRKAGSSRCDGSASAPQIARQGAFPFPFGCAHYYQWSPISTKMLCSAALLCSAVLHTTDGHCALLGARDNFTNSTCADFISRRGPKPPSSAFACLIPPRGISFRNRLGVDAEAFLWTQTRNGDIPYGEFLGET</sequence>
<evidence type="ECO:0000313" key="2">
    <source>
        <dbReference type="Proteomes" id="UP001304895"/>
    </source>
</evidence>
<protein>
    <submittedName>
        <fullName evidence="1">Uncharacterized protein</fullName>
    </submittedName>
</protein>
<dbReference type="AlphaFoldDB" id="A0AAN6UH98"/>
<proteinExistence type="predicted"/>
<organism evidence="1 2">
    <name type="scientific">Trichocladium antarcticum</name>
    <dbReference type="NCBI Taxonomy" id="1450529"/>
    <lineage>
        <taxon>Eukaryota</taxon>
        <taxon>Fungi</taxon>
        <taxon>Dikarya</taxon>
        <taxon>Ascomycota</taxon>
        <taxon>Pezizomycotina</taxon>
        <taxon>Sordariomycetes</taxon>
        <taxon>Sordariomycetidae</taxon>
        <taxon>Sordariales</taxon>
        <taxon>Chaetomiaceae</taxon>
        <taxon>Trichocladium</taxon>
    </lineage>
</organism>
<keyword evidence="2" id="KW-1185">Reference proteome</keyword>
<comment type="caution">
    <text evidence="1">The sequence shown here is derived from an EMBL/GenBank/DDBJ whole genome shotgun (WGS) entry which is preliminary data.</text>
</comment>
<dbReference type="Proteomes" id="UP001304895">
    <property type="component" value="Unassembled WGS sequence"/>
</dbReference>
<gene>
    <name evidence="1" type="ORF">BT67DRAFT_63673</name>
</gene>
<name>A0AAN6UH98_9PEZI</name>
<dbReference type="EMBL" id="MU853414">
    <property type="protein sequence ID" value="KAK4132885.1"/>
    <property type="molecule type" value="Genomic_DNA"/>
</dbReference>
<reference evidence="1" key="2">
    <citation type="submission" date="2023-05" db="EMBL/GenBank/DDBJ databases">
        <authorList>
            <consortium name="Lawrence Berkeley National Laboratory"/>
            <person name="Steindorff A."/>
            <person name="Hensen N."/>
            <person name="Bonometti L."/>
            <person name="Westerberg I."/>
            <person name="Brannstrom I.O."/>
            <person name="Guillou S."/>
            <person name="Cros-Aarteil S."/>
            <person name="Calhoun S."/>
            <person name="Haridas S."/>
            <person name="Kuo A."/>
            <person name="Mondo S."/>
            <person name="Pangilinan J."/>
            <person name="Riley R."/>
            <person name="Labutti K."/>
            <person name="Andreopoulos B."/>
            <person name="Lipzen A."/>
            <person name="Chen C."/>
            <person name="Yanf M."/>
            <person name="Daum C."/>
            <person name="Ng V."/>
            <person name="Clum A."/>
            <person name="Ohm R."/>
            <person name="Martin F."/>
            <person name="Silar P."/>
            <person name="Natvig D."/>
            <person name="Lalanne C."/>
            <person name="Gautier V."/>
            <person name="Ament-Velasquez S.L."/>
            <person name="Kruys A."/>
            <person name="Hutchinson M.I."/>
            <person name="Powell A.J."/>
            <person name="Barry K."/>
            <person name="Miller A.N."/>
            <person name="Grigoriev I.V."/>
            <person name="Debuchy R."/>
            <person name="Gladieux P."/>
            <person name="Thoren M.H."/>
            <person name="Johannesson H."/>
        </authorList>
    </citation>
    <scope>NUCLEOTIDE SEQUENCE</scope>
    <source>
        <strain evidence="1">CBS 123565</strain>
    </source>
</reference>
<evidence type="ECO:0000313" key="1">
    <source>
        <dbReference type="EMBL" id="KAK4132885.1"/>
    </source>
</evidence>
<accession>A0AAN6UH98</accession>